<comment type="caution">
    <text evidence="17">The sequence shown here is derived from an EMBL/GenBank/DDBJ whole genome shotgun (WGS) entry which is preliminary data.</text>
</comment>
<accession>A0ABS5HFT3</accession>
<keyword evidence="18" id="KW-1185">Reference proteome</keyword>
<evidence type="ECO:0000256" key="7">
    <source>
        <dbReference type="ARBA" id="ARBA00022490"/>
    </source>
</evidence>
<sequence>MILCNIGNTNATFLDDSKILRMSVEEFKTYEPSEKIYFICVNDSLFNKLNSNKFFINLEPYFEIDTIYQGLGVDRIAGCYGINDGVVVDAGSAITIDIMANGIHLGGYILPGIAGMLKAYENISPRLKLPINSQIDIDALPQKTADAISYGILKPIVTLLTQLAGSKKVYFTGGDGEFLAKFFKNAICDKMLVFRAMQKLIKDKKEILC</sequence>
<dbReference type="HAMAP" id="MF_01274">
    <property type="entry name" value="Pantothen_kinase_3"/>
    <property type="match status" value="1"/>
</dbReference>
<dbReference type="NCBIfam" id="NF009872">
    <property type="entry name" value="PRK13333.1"/>
    <property type="match status" value="1"/>
</dbReference>
<keyword evidence="12 16" id="KW-0630">Potassium</keyword>
<dbReference type="EMBL" id="JAGSSW010000001">
    <property type="protein sequence ID" value="MBR8463133.1"/>
    <property type="molecule type" value="Genomic_DNA"/>
</dbReference>
<evidence type="ECO:0000313" key="17">
    <source>
        <dbReference type="EMBL" id="MBR8463133.1"/>
    </source>
</evidence>
<keyword evidence="11 16" id="KW-0067">ATP-binding</keyword>
<dbReference type="PANTHER" id="PTHR34265:SF1">
    <property type="entry name" value="TYPE III PANTOTHENATE KINASE"/>
    <property type="match status" value="1"/>
</dbReference>
<comment type="subunit">
    <text evidence="5 16">Homodimer.</text>
</comment>
<dbReference type="GO" id="GO:0004594">
    <property type="term" value="F:pantothenate kinase activity"/>
    <property type="evidence" value="ECO:0007669"/>
    <property type="project" value="UniProtKB-EC"/>
</dbReference>
<feature type="binding site" evidence="16">
    <location>
        <position position="89"/>
    </location>
    <ligand>
        <name>K(+)</name>
        <dbReference type="ChEBI" id="CHEBI:29103"/>
    </ligand>
</feature>
<evidence type="ECO:0000256" key="3">
    <source>
        <dbReference type="ARBA" id="ARBA00004496"/>
    </source>
</evidence>
<dbReference type="PANTHER" id="PTHR34265">
    <property type="entry name" value="TYPE III PANTOTHENATE KINASE"/>
    <property type="match status" value="1"/>
</dbReference>
<keyword evidence="8 16" id="KW-0808">Transferase</keyword>
<evidence type="ECO:0000256" key="15">
    <source>
        <dbReference type="ARBA" id="ARBA00040883"/>
    </source>
</evidence>
<comment type="function">
    <text evidence="16">Catalyzes the phosphorylation of pantothenate (Pan), the first step in CoA biosynthesis.</text>
</comment>
<dbReference type="Pfam" id="PF03309">
    <property type="entry name" value="Pan_kinase"/>
    <property type="match status" value="1"/>
</dbReference>
<comment type="subcellular location">
    <subcellularLocation>
        <location evidence="3 16">Cytoplasm</location>
    </subcellularLocation>
</comment>
<keyword evidence="7 16" id="KW-0963">Cytoplasm</keyword>
<evidence type="ECO:0000256" key="4">
    <source>
        <dbReference type="ARBA" id="ARBA00005225"/>
    </source>
</evidence>
<evidence type="ECO:0000256" key="12">
    <source>
        <dbReference type="ARBA" id="ARBA00022958"/>
    </source>
</evidence>
<keyword evidence="13 16" id="KW-0173">Coenzyme A biosynthesis</keyword>
<gene>
    <name evidence="16" type="primary">coaX</name>
    <name evidence="17" type="ORF">KDD93_00905</name>
</gene>
<dbReference type="Gene3D" id="3.30.420.40">
    <property type="match status" value="2"/>
</dbReference>
<evidence type="ECO:0000256" key="9">
    <source>
        <dbReference type="ARBA" id="ARBA00022741"/>
    </source>
</evidence>
<evidence type="ECO:0000256" key="16">
    <source>
        <dbReference type="HAMAP-Rule" id="MF_01274"/>
    </source>
</evidence>
<evidence type="ECO:0000256" key="1">
    <source>
        <dbReference type="ARBA" id="ARBA00001206"/>
    </source>
</evidence>
<dbReference type="SUPFAM" id="SSF53067">
    <property type="entry name" value="Actin-like ATPase domain"/>
    <property type="match status" value="2"/>
</dbReference>
<feature type="active site" description="Proton acceptor" evidence="16">
    <location>
        <position position="74"/>
    </location>
</feature>
<evidence type="ECO:0000256" key="6">
    <source>
        <dbReference type="ARBA" id="ARBA00012102"/>
    </source>
</evidence>
<dbReference type="Proteomes" id="UP000682951">
    <property type="component" value="Unassembled WGS sequence"/>
</dbReference>
<comment type="cofactor">
    <cofactor evidence="2">
        <name>K(+)</name>
        <dbReference type="ChEBI" id="CHEBI:29103"/>
    </cofactor>
</comment>
<dbReference type="NCBIfam" id="TIGR00671">
    <property type="entry name" value="baf"/>
    <property type="match status" value="1"/>
</dbReference>
<comment type="cofactor">
    <cofactor evidence="16">
        <name>NH4(+)</name>
        <dbReference type="ChEBI" id="CHEBI:28938"/>
    </cofactor>
    <cofactor evidence="16">
        <name>K(+)</name>
        <dbReference type="ChEBI" id="CHEBI:29103"/>
    </cofactor>
    <text evidence="16">A monovalent cation. Ammonium or potassium.</text>
</comment>
<dbReference type="CDD" id="cd24015">
    <property type="entry name" value="ASKHA_NBD_PanK-III"/>
    <property type="match status" value="1"/>
</dbReference>
<feature type="binding site" evidence="16">
    <location>
        <begin position="5"/>
        <end position="12"/>
    </location>
    <ligand>
        <name>ATP</name>
        <dbReference type="ChEBI" id="CHEBI:30616"/>
    </ligand>
</feature>
<keyword evidence="10 16" id="KW-0418">Kinase</keyword>
<feature type="binding site" evidence="16">
    <location>
        <position position="68"/>
    </location>
    <ligand>
        <name>substrate</name>
    </ligand>
</feature>
<evidence type="ECO:0000256" key="2">
    <source>
        <dbReference type="ARBA" id="ARBA00001958"/>
    </source>
</evidence>
<evidence type="ECO:0000256" key="8">
    <source>
        <dbReference type="ARBA" id="ARBA00022679"/>
    </source>
</evidence>
<feature type="binding site" evidence="16">
    <location>
        <position position="144"/>
    </location>
    <ligand>
        <name>substrate</name>
    </ligand>
</feature>
<proteinExistence type="inferred from homology"/>
<evidence type="ECO:0000256" key="11">
    <source>
        <dbReference type="ARBA" id="ARBA00022840"/>
    </source>
</evidence>
<dbReference type="RefSeq" id="WP_212140729.1">
    <property type="nucleotide sequence ID" value="NZ_JAGSSW010000001.1"/>
</dbReference>
<dbReference type="InterPro" id="IPR043129">
    <property type="entry name" value="ATPase_NBD"/>
</dbReference>
<name>A0ABS5HFT3_9BACT</name>
<dbReference type="InterPro" id="IPR004619">
    <property type="entry name" value="Type_III_PanK"/>
</dbReference>
<dbReference type="EC" id="2.7.1.33" evidence="6 16"/>
<reference evidence="17 18" key="1">
    <citation type="submission" date="2021-04" db="EMBL/GenBank/DDBJ databases">
        <title>Molecular and phenotypic characterization and identification of bacterial isolates recovered from the Anatolian ground squirrels (Spermophilus xanthoprymnus) and which have the potential to form a new species in the Campylobacter genus.</title>
        <authorList>
            <person name="Aydin F."/>
            <person name="Abay S."/>
            <person name="Kayman T."/>
            <person name="Karakaya E."/>
            <person name="Mustak H.K."/>
            <person name="Mustak I.B."/>
            <person name="Bilgin N."/>
            <person name="Duzler A."/>
            <person name="Sahin O."/>
            <person name="Guran O."/>
            <person name="Saticioglu I.B."/>
        </authorList>
    </citation>
    <scope>NUCLEOTIDE SEQUENCE [LARGE SCALE GENOMIC DNA]</scope>
    <source>
        <strain evidence="18">faydin-G24</strain>
    </source>
</reference>
<comment type="catalytic activity">
    <reaction evidence="1 16">
        <text>(R)-pantothenate + ATP = (R)-4'-phosphopantothenate + ADP + H(+)</text>
        <dbReference type="Rhea" id="RHEA:16373"/>
        <dbReference type="ChEBI" id="CHEBI:10986"/>
        <dbReference type="ChEBI" id="CHEBI:15378"/>
        <dbReference type="ChEBI" id="CHEBI:29032"/>
        <dbReference type="ChEBI" id="CHEBI:30616"/>
        <dbReference type="ChEBI" id="CHEBI:456216"/>
        <dbReference type="EC" id="2.7.1.33"/>
    </reaction>
</comment>
<protein>
    <recommendedName>
        <fullName evidence="15 16">Type III pantothenate kinase</fullName>
        <ecNumber evidence="6 16">2.7.1.33</ecNumber>
    </recommendedName>
    <alternativeName>
        <fullName evidence="16">PanK-III</fullName>
    </alternativeName>
    <alternativeName>
        <fullName evidence="16">Pantothenic acid kinase</fullName>
    </alternativeName>
</protein>
<evidence type="ECO:0000256" key="13">
    <source>
        <dbReference type="ARBA" id="ARBA00022993"/>
    </source>
</evidence>
<comment type="similarity">
    <text evidence="14 16">Belongs to the type III pantothenate kinase family.</text>
</comment>
<evidence type="ECO:0000256" key="14">
    <source>
        <dbReference type="ARBA" id="ARBA00038036"/>
    </source>
</evidence>
<comment type="pathway">
    <text evidence="4 16">Cofactor biosynthesis; coenzyme A biosynthesis; CoA from (R)-pantothenate: step 1/5.</text>
</comment>
<evidence type="ECO:0000313" key="18">
    <source>
        <dbReference type="Proteomes" id="UP000682951"/>
    </source>
</evidence>
<keyword evidence="16" id="KW-0479">Metal-binding</keyword>
<keyword evidence="9 16" id="KW-0547">Nucleotide-binding</keyword>
<organism evidence="17 18">
    <name type="scientific">Campylobacter anatolicus</name>
    <dbReference type="NCBI Taxonomy" id="2829105"/>
    <lineage>
        <taxon>Bacteria</taxon>
        <taxon>Pseudomonadati</taxon>
        <taxon>Campylobacterota</taxon>
        <taxon>Epsilonproteobacteria</taxon>
        <taxon>Campylobacterales</taxon>
        <taxon>Campylobacteraceae</taxon>
        <taxon>Campylobacter</taxon>
    </lineage>
</organism>
<evidence type="ECO:0000256" key="10">
    <source>
        <dbReference type="ARBA" id="ARBA00022777"/>
    </source>
</evidence>
<evidence type="ECO:0000256" key="5">
    <source>
        <dbReference type="ARBA" id="ARBA00011738"/>
    </source>
</evidence>
<feature type="binding site" evidence="16">
    <location>
        <begin position="72"/>
        <end position="75"/>
    </location>
    <ligand>
        <name>substrate</name>
    </ligand>
</feature>
<feature type="binding site" evidence="16">
    <location>
        <position position="92"/>
    </location>
    <ligand>
        <name>ATP</name>
        <dbReference type="ChEBI" id="CHEBI:30616"/>
    </ligand>
</feature>